<evidence type="ECO:0000256" key="1">
    <source>
        <dbReference type="SAM" id="Phobius"/>
    </source>
</evidence>
<keyword evidence="1" id="KW-0812">Transmembrane</keyword>
<sequence length="228" mass="25237">MDPPLNFNLLMDLLGFDAEDPDFDLDLVPHAAIDDDVYIDMEELFADAVVDDDLDLEAFLDSVIDSDTTTIPGAVNAEKLMADFTPEKGCDLGDCSICLETLHQEVKTTVFGKAQALVFMLKQLIIWVAILLVFLVVEVHQGIDCLYIRVFSWILILDGLLTTYECFERGNFILWKCTLPFIILRDCPRLRLSGLSSQASASLTVEGCRMGGHSLISAAGLVRVMKIG</sequence>
<keyword evidence="3" id="KW-1185">Reference proteome</keyword>
<evidence type="ECO:0000313" key="3">
    <source>
        <dbReference type="Proteomes" id="UP001457282"/>
    </source>
</evidence>
<keyword evidence="1" id="KW-1133">Transmembrane helix</keyword>
<proteinExistence type="predicted"/>
<dbReference type="Proteomes" id="UP001457282">
    <property type="component" value="Unassembled WGS sequence"/>
</dbReference>
<comment type="caution">
    <text evidence="2">The sequence shown here is derived from an EMBL/GenBank/DDBJ whole genome shotgun (WGS) entry which is preliminary data.</text>
</comment>
<protein>
    <submittedName>
        <fullName evidence="2">Uncharacterized protein</fullName>
    </submittedName>
</protein>
<feature type="transmembrane region" description="Helical" evidence="1">
    <location>
        <begin position="117"/>
        <end position="140"/>
    </location>
</feature>
<organism evidence="2 3">
    <name type="scientific">Rubus argutus</name>
    <name type="common">Southern blackberry</name>
    <dbReference type="NCBI Taxonomy" id="59490"/>
    <lineage>
        <taxon>Eukaryota</taxon>
        <taxon>Viridiplantae</taxon>
        <taxon>Streptophyta</taxon>
        <taxon>Embryophyta</taxon>
        <taxon>Tracheophyta</taxon>
        <taxon>Spermatophyta</taxon>
        <taxon>Magnoliopsida</taxon>
        <taxon>eudicotyledons</taxon>
        <taxon>Gunneridae</taxon>
        <taxon>Pentapetalae</taxon>
        <taxon>rosids</taxon>
        <taxon>fabids</taxon>
        <taxon>Rosales</taxon>
        <taxon>Rosaceae</taxon>
        <taxon>Rosoideae</taxon>
        <taxon>Rosoideae incertae sedis</taxon>
        <taxon>Rubus</taxon>
    </lineage>
</organism>
<dbReference type="EMBL" id="JBEDUW010000001">
    <property type="protein sequence ID" value="KAK9949829.1"/>
    <property type="molecule type" value="Genomic_DNA"/>
</dbReference>
<keyword evidence="1" id="KW-0472">Membrane</keyword>
<evidence type="ECO:0000313" key="2">
    <source>
        <dbReference type="EMBL" id="KAK9949829.1"/>
    </source>
</evidence>
<reference evidence="2 3" key="1">
    <citation type="journal article" date="2023" name="G3 (Bethesda)">
        <title>A chromosome-length genome assembly and annotation of blackberry (Rubus argutus, cv. 'Hillquist').</title>
        <authorList>
            <person name="Bruna T."/>
            <person name="Aryal R."/>
            <person name="Dudchenko O."/>
            <person name="Sargent D.J."/>
            <person name="Mead D."/>
            <person name="Buti M."/>
            <person name="Cavallini A."/>
            <person name="Hytonen T."/>
            <person name="Andres J."/>
            <person name="Pham M."/>
            <person name="Weisz D."/>
            <person name="Mascagni F."/>
            <person name="Usai G."/>
            <person name="Natali L."/>
            <person name="Bassil N."/>
            <person name="Fernandez G.E."/>
            <person name="Lomsadze A."/>
            <person name="Armour M."/>
            <person name="Olukolu B."/>
            <person name="Poorten T."/>
            <person name="Britton C."/>
            <person name="Davik J."/>
            <person name="Ashrafi H."/>
            <person name="Aiden E.L."/>
            <person name="Borodovsky M."/>
            <person name="Worthington M."/>
        </authorList>
    </citation>
    <scope>NUCLEOTIDE SEQUENCE [LARGE SCALE GENOMIC DNA]</scope>
    <source>
        <strain evidence="2">PI 553951</strain>
    </source>
</reference>
<name>A0AAW1YMK8_RUBAR</name>
<dbReference type="AlphaFoldDB" id="A0AAW1YMK8"/>
<gene>
    <name evidence="2" type="ORF">M0R45_005340</name>
</gene>
<accession>A0AAW1YMK8</accession>